<dbReference type="AlphaFoldDB" id="A0A4D6KW66"/>
<name>A0A4D6KW66_VIGUN</name>
<feature type="compositionally biased region" description="Basic and acidic residues" evidence="1">
    <location>
        <begin position="42"/>
        <end position="52"/>
    </location>
</feature>
<feature type="compositionally biased region" description="Low complexity" evidence="1">
    <location>
        <begin position="1"/>
        <end position="14"/>
    </location>
</feature>
<organism evidence="2 3">
    <name type="scientific">Vigna unguiculata</name>
    <name type="common">Cowpea</name>
    <dbReference type="NCBI Taxonomy" id="3917"/>
    <lineage>
        <taxon>Eukaryota</taxon>
        <taxon>Viridiplantae</taxon>
        <taxon>Streptophyta</taxon>
        <taxon>Embryophyta</taxon>
        <taxon>Tracheophyta</taxon>
        <taxon>Spermatophyta</taxon>
        <taxon>Magnoliopsida</taxon>
        <taxon>eudicotyledons</taxon>
        <taxon>Gunneridae</taxon>
        <taxon>Pentapetalae</taxon>
        <taxon>rosids</taxon>
        <taxon>fabids</taxon>
        <taxon>Fabales</taxon>
        <taxon>Fabaceae</taxon>
        <taxon>Papilionoideae</taxon>
        <taxon>50 kb inversion clade</taxon>
        <taxon>NPAAA clade</taxon>
        <taxon>indigoferoid/millettioid clade</taxon>
        <taxon>Phaseoleae</taxon>
        <taxon>Vigna</taxon>
    </lineage>
</organism>
<evidence type="ECO:0000313" key="2">
    <source>
        <dbReference type="EMBL" id="QCD79569.1"/>
    </source>
</evidence>
<sequence>MVLSEGASRSSESLSPKREFVGGSAVSLNSSPGQGSFILGERGSRPSENELA</sequence>
<proteinExistence type="predicted"/>
<protein>
    <submittedName>
        <fullName evidence="2">Uncharacterized protein</fullName>
    </submittedName>
</protein>
<dbReference type="Proteomes" id="UP000501690">
    <property type="component" value="Linkage Group LG1"/>
</dbReference>
<accession>A0A4D6KW66</accession>
<dbReference type="EMBL" id="CP039345">
    <property type="protein sequence ID" value="QCD79569.1"/>
    <property type="molecule type" value="Genomic_DNA"/>
</dbReference>
<gene>
    <name evidence="2" type="ORF">DEO72_LG1g3211</name>
</gene>
<reference evidence="2 3" key="1">
    <citation type="submission" date="2019-04" db="EMBL/GenBank/DDBJ databases">
        <title>An improved genome assembly and genetic linkage map for asparagus bean, Vigna unguiculata ssp. sesquipedialis.</title>
        <authorList>
            <person name="Xia Q."/>
            <person name="Zhang R."/>
            <person name="Dong Y."/>
        </authorList>
    </citation>
    <scope>NUCLEOTIDE SEQUENCE [LARGE SCALE GENOMIC DNA]</scope>
    <source>
        <tissue evidence="2">Leaf</tissue>
    </source>
</reference>
<feature type="region of interest" description="Disordered" evidence="1">
    <location>
        <begin position="1"/>
        <end position="52"/>
    </location>
</feature>
<keyword evidence="3" id="KW-1185">Reference proteome</keyword>
<evidence type="ECO:0000256" key="1">
    <source>
        <dbReference type="SAM" id="MobiDB-lite"/>
    </source>
</evidence>
<evidence type="ECO:0000313" key="3">
    <source>
        <dbReference type="Proteomes" id="UP000501690"/>
    </source>
</evidence>